<gene>
    <name evidence="1" type="ORF">ANCDUO_06339</name>
</gene>
<accession>A0A0C2GPW4</accession>
<dbReference type="InterPro" id="IPR005312">
    <property type="entry name" value="DUF1759"/>
</dbReference>
<dbReference type="Pfam" id="PF03564">
    <property type="entry name" value="DUF1759"/>
    <property type="match status" value="1"/>
</dbReference>
<evidence type="ECO:0000313" key="1">
    <source>
        <dbReference type="EMBL" id="KIH63360.1"/>
    </source>
</evidence>
<dbReference type="EMBL" id="KN728718">
    <property type="protein sequence ID" value="KIH63360.1"/>
    <property type="molecule type" value="Genomic_DNA"/>
</dbReference>
<proteinExistence type="predicted"/>
<sequence>MYKELVHKQPYSNIEKLSILVSFCEGDAARAIKKVLRTDDSYEKTIEQLKTQYQDPKRGTMIMIKQLKSMKQCKEDPRYLRNNLNDIQAIIATLRRQGKVVDTTHMISMVLETFSKKIRDEVIKKELDSGKDWKMEELLENLSLDFCTFTIYRMWAKPTISKLYKIPNCRSKNREAENAASVLEMV</sequence>
<protein>
    <submittedName>
        <fullName evidence="1">Uncharacterized protein</fullName>
    </submittedName>
</protein>
<name>A0A0C2GPW4_9BILA</name>
<reference evidence="1 2" key="1">
    <citation type="submission" date="2013-12" db="EMBL/GenBank/DDBJ databases">
        <title>Draft genome of the parsitic nematode Ancylostoma duodenale.</title>
        <authorList>
            <person name="Mitreva M."/>
        </authorList>
    </citation>
    <scope>NUCLEOTIDE SEQUENCE [LARGE SCALE GENOMIC DNA]</scope>
    <source>
        <strain evidence="1 2">Zhejiang</strain>
    </source>
</reference>
<dbReference type="Proteomes" id="UP000054047">
    <property type="component" value="Unassembled WGS sequence"/>
</dbReference>
<organism evidence="1 2">
    <name type="scientific">Ancylostoma duodenale</name>
    <dbReference type="NCBI Taxonomy" id="51022"/>
    <lineage>
        <taxon>Eukaryota</taxon>
        <taxon>Metazoa</taxon>
        <taxon>Ecdysozoa</taxon>
        <taxon>Nematoda</taxon>
        <taxon>Chromadorea</taxon>
        <taxon>Rhabditida</taxon>
        <taxon>Rhabditina</taxon>
        <taxon>Rhabditomorpha</taxon>
        <taxon>Strongyloidea</taxon>
        <taxon>Ancylostomatidae</taxon>
        <taxon>Ancylostomatinae</taxon>
        <taxon>Ancylostoma</taxon>
    </lineage>
</organism>
<dbReference type="AlphaFoldDB" id="A0A0C2GPW4"/>
<dbReference type="OrthoDB" id="5841653at2759"/>
<keyword evidence="2" id="KW-1185">Reference proteome</keyword>
<evidence type="ECO:0000313" key="2">
    <source>
        <dbReference type="Proteomes" id="UP000054047"/>
    </source>
</evidence>